<gene>
    <name evidence="2" type="ORF">IRJ18_06410</name>
</gene>
<dbReference type="PANTHER" id="PTHR34203">
    <property type="entry name" value="METHYLTRANSFERASE, FKBM FAMILY PROTEIN"/>
    <property type="match status" value="1"/>
</dbReference>
<keyword evidence="2" id="KW-0808">Transferase</keyword>
<organism evidence="2 3">
    <name type="scientific">Mucilaginibacter boryungensis</name>
    <dbReference type="NCBI Taxonomy" id="768480"/>
    <lineage>
        <taxon>Bacteria</taxon>
        <taxon>Pseudomonadati</taxon>
        <taxon>Bacteroidota</taxon>
        <taxon>Sphingobacteriia</taxon>
        <taxon>Sphingobacteriales</taxon>
        <taxon>Sphingobacteriaceae</taxon>
        <taxon>Mucilaginibacter</taxon>
    </lineage>
</organism>
<protein>
    <submittedName>
        <fullName evidence="2">FkbM family methyltransferase</fullName>
    </submittedName>
</protein>
<sequence>MKRADRIKLDFTRNWRLPGKERLANLLKTSADLKVSLQNGIVWLTDEDIAIHTTADNYIEYAILSTGTYEAEIGKLIRTCLKPGYVALDIGANIGLQSIRMSQCCGDEGIVLAFEPLNYLQEKFRKNIALNNCTNVKLLPFALSDNETVIDITINENNWNQGTFSLNHTTGGDKKQQLTVKIGDKVEEIEKLAKLHLVKIDVEGFEFHVLRGLKATLQKHRPRLIFEYDSNYWSATHQQITACYDFLIELGYTVYQITQVGCELIKGAAYITNGNLFCLPVNNA</sequence>
<evidence type="ECO:0000259" key="1">
    <source>
        <dbReference type="Pfam" id="PF05050"/>
    </source>
</evidence>
<evidence type="ECO:0000313" key="3">
    <source>
        <dbReference type="Proteomes" id="UP000632774"/>
    </source>
</evidence>
<dbReference type="PANTHER" id="PTHR34203:SF15">
    <property type="entry name" value="SLL1173 PROTEIN"/>
    <property type="match status" value="1"/>
</dbReference>
<feature type="domain" description="Methyltransferase FkbM" evidence="1">
    <location>
        <begin position="89"/>
        <end position="252"/>
    </location>
</feature>
<dbReference type="SUPFAM" id="SSF53335">
    <property type="entry name" value="S-adenosyl-L-methionine-dependent methyltransferases"/>
    <property type="match status" value="1"/>
</dbReference>
<evidence type="ECO:0000313" key="2">
    <source>
        <dbReference type="EMBL" id="MBE9665987.1"/>
    </source>
</evidence>
<proteinExistence type="predicted"/>
<reference evidence="2 3" key="1">
    <citation type="submission" date="2020-10" db="EMBL/GenBank/DDBJ databases">
        <title>Mucilaginibacter mali sp. nov., isolated from rhizosphere soil of apple orchard.</title>
        <authorList>
            <person name="Lee J.-S."/>
            <person name="Kim H.S."/>
            <person name="Kim J.-S."/>
        </authorList>
    </citation>
    <scope>NUCLEOTIDE SEQUENCE [LARGE SCALE GENOMIC DNA]</scope>
    <source>
        <strain evidence="2 3">KCTC 23157</strain>
    </source>
</reference>
<keyword evidence="2" id="KW-0489">Methyltransferase</keyword>
<dbReference type="Gene3D" id="3.40.50.150">
    <property type="entry name" value="Vaccinia Virus protein VP39"/>
    <property type="match status" value="1"/>
</dbReference>
<dbReference type="InterPro" id="IPR052514">
    <property type="entry name" value="SAM-dependent_MTase"/>
</dbReference>
<dbReference type="RefSeq" id="WP_194105363.1">
    <property type="nucleotide sequence ID" value="NZ_JADFFM010000001.1"/>
</dbReference>
<name>A0ABR9XF24_9SPHI</name>
<keyword evidence="3" id="KW-1185">Reference proteome</keyword>
<dbReference type="InterPro" id="IPR029063">
    <property type="entry name" value="SAM-dependent_MTases_sf"/>
</dbReference>
<comment type="caution">
    <text evidence="2">The sequence shown here is derived from an EMBL/GenBank/DDBJ whole genome shotgun (WGS) entry which is preliminary data.</text>
</comment>
<dbReference type="Proteomes" id="UP000632774">
    <property type="component" value="Unassembled WGS sequence"/>
</dbReference>
<dbReference type="GO" id="GO:0032259">
    <property type="term" value="P:methylation"/>
    <property type="evidence" value="ECO:0007669"/>
    <property type="project" value="UniProtKB-KW"/>
</dbReference>
<dbReference type="Pfam" id="PF05050">
    <property type="entry name" value="Methyltransf_21"/>
    <property type="match status" value="1"/>
</dbReference>
<dbReference type="EMBL" id="JADFFM010000001">
    <property type="protein sequence ID" value="MBE9665987.1"/>
    <property type="molecule type" value="Genomic_DNA"/>
</dbReference>
<accession>A0ABR9XF24</accession>
<dbReference type="NCBIfam" id="TIGR01444">
    <property type="entry name" value="fkbM_fam"/>
    <property type="match status" value="1"/>
</dbReference>
<dbReference type="GO" id="GO:0008168">
    <property type="term" value="F:methyltransferase activity"/>
    <property type="evidence" value="ECO:0007669"/>
    <property type="project" value="UniProtKB-KW"/>
</dbReference>
<dbReference type="InterPro" id="IPR006342">
    <property type="entry name" value="FkbM_mtfrase"/>
</dbReference>